<name>A0A7H0Y2Y3_9BACL</name>
<dbReference type="AlphaFoldDB" id="A0A7H0Y2Y3"/>
<dbReference type="RefSeq" id="WP_190297341.1">
    <property type="nucleotide sequence ID" value="NZ_CP061172.1"/>
</dbReference>
<dbReference type="EMBL" id="CP061172">
    <property type="protein sequence ID" value="QNR65441.1"/>
    <property type="molecule type" value="Genomic_DNA"/>
</dbReference>
<gene>
    <name evidence="1" type="ORF">IAQ67_16230</name>
</gene>
<evidence type="ECO:0000313" key="2">
    <source>
        <dbReference type="Proteomes" id="UP000516384"/>
    </source>
</evidence>
<accession>A0A7H0Y2Y3</accession>
<dbReference type="Proteomes" id="UP000516384">
    <property type="component" value="Chromosome"/>
</dbReference>
<reference evidence="1 2" key="1">
    <citation type="submission" date="2020-09" db="EMBL/GenBank/DDBJ databases">
        <title>Characterization of Paenibacillus peoriae strain ZF390 with broad-spectrum antimicrobial activity as a potential biocontrol agent.</title>
        <authorList>
            <person name="Li L."/>
            <person name="Zhao Y."/>
            <person name="Li B."/>
            <person name="Xie X."/>
        </authorList>
    </citation>
    <scope>NUCLEOTIDE SEQUENCE [LARGE SCALE GENOMIC DNA]</scope>
    <source>
        <strain evidence="1 2">ZF390</strain>
    </source>
</reference>
<proteinExistence type="predicted"/>
<organism evidence="1 2">
    <name type="scientific">Paenibacillus peoriae</name>
    <dbReference type="NCBI Taxonomy" id="59893"/>
    <lineage>
        <taxon>Bacteria</taxon>
        <taxon>Bacillati</taxon>
        <taxon>Bacillota</taxon>
        <taxon>Bacilli</taxon>
        <taxon>Bacillales</taxon>
        <taxon>Paenibacillaceae</taxon>
        <taxon>Paenibacillus</taxon>
    </lineage>
</organism>
<protein>
    <submittedName>
        <fullName evidence="1">Uncharacterized protein</fullName>
    </submittedName>
</protein>
<sequence length="114" mass="13439">MSYQTCTSDKEEVSNIVKDILQDGDHLNTEILIYFDEDDKEWTIIKDKRFFSYGLKFEDKLAHLENLIEMCSLELKDAEKVTSVDEHQCVVNDLIQKLNVGMLKYKNNEIEWSE</sequence>
<evidence type="ECO:0000313" key="1">
    <source>
        <dbReference type="EMBL" id="QNR65441.1"/>
    </source>
</evidence>